<organism evidence="1 2">
    <name type="scientific">Drosophila gunungcola</name>
    <name type="common">fruit fly</name>
    <dbReference type="NCBI Taxonomy" id="103775"/>
    <lineage>
        <taxon>Eukaryota</taxon>
        <taxon>Metazoa</taxon>
        <taxon>Ecdysozoa</taxon>
        <taxon>Arthropoda</taxon>
        <taxon>Hexapoda</taxon>
        <taxon>Insecta</taxon>
        <taxon>Pterygota</taxon>
        <taxon>Neoptera</taxon>
        <taxon>Endopterygota</taxon>
        <taxon>Diptera</taxon>
        <taxon>Brachycera</taxon>
        <taxon>Muscomorpha</taxon>
        <taxon>Ephydroidea</taxon>
        <taxon>Drosophilidae</taxon>
        <taxon>Drosophila</taxon>
        <taxon>Sophophora</taxon>
    </lineage>
</organism>
<protein>
    <submittedName>
        <fullName evidence="1">Uncharacterized protein</fullName>
    </submittedName>
</protein>
<reference evidence="1" key="1">
    <citation type="journal article" date="2023" name="Genome Biol. Evol.">
        <title>Long-read-based Genome Assembly of Drosophila gunungcola Reveals Fewer Chemosensory Genes in Flower-breeding Species.</title>
        <authorList>
            <person name="Negi A."/>
            <person name="Liao B.Y."/>
            <person name="Yeh S.D."/>
        </authorList>
    </citation>
    <scope>NUCLEOTIDE SEQUENCE</scope>
    <source>
        <strain evidence="1">Sukarami</strain>
    </source>
</reference>
<proteinExistence type="predicted"/>
<dbReference type="EMBL" id="JAMKOV010000005">
    <property type="protein sequence ID" value="KAI8040189.1"/>
    <property type="molecule type" value="Genomic_DNA"/>
</dbReference>
<comment type="caution">
    <text evidence="1">The sequence shown here is derived from an EMBL/GenBank/DDBJ whole genome shotgun (WGS) entry which is preliminary data.</text>
</comment>
<evidence type="ECO:0000313" key="2">
    <source>
        <dbReference type="Proteomes" id="UP001059596"/>
    </source>
</evidence>
<name>A0A9Q0BQL7_9MUSC</name>
<dbReference type="AlphaFoldDB" id="A0A9Q0BQL7"/>
<gene>
    <name evidence="1" type="ORF">M5D96_007620</name>
</gene>
<dbReference type="Proteomes" id="UP001059596">
    <property type="component" value="Unassembled WGS sequence"/>
</dbReference>
<sequence length="125" mass="14118">MSCGLSRCRAPCAVSYVVVGYLGTKRGCDCDCDSRAVECQLQCEMLPYKMPRVNMQNTCHENSTANGKWRRRQRRRRQLPQRQIELQPQAVAVHCGCGCGCTIDVASRRKQVRQATNQRILALVS</sequence>
<accession>A0A9Q0BQL7</accession>
<evidence type="ECO:0000313" key="1">
    <source>
        <dbReference type="EMBL" id="KAI8040189.1"/>
    </source>
</evidence>
<keyword evidence="2" id="KW-1185">Reference proteome</keyword>